<dbReference type="GO" id="GO:0032934">
    <property type="term" value="F:sterol binding"/>
    <property type="evidence" value="ECO:0007669"/>
    <property type="project" value="InterPro"/>
</dbReference>
<evidence type="ECO:0000256" key="7">
    <source>
        <dbReference type="PROSITE-ProRule" id="PRU00221"/>
    </source>
</evidence>
<dbReference type="InterPro" id="IPR001680">
    <property type="entry name" value="WD40_rpt"/>
</dbReference>
<dbReference type="GO" id="GO:0032936">
    <property type="term" value="C:SREBP-SCAP complex"/>
    <property type="evidence" value="ECO:0007669"/>
    <property type="project" value="TreeGrafter"/>
</dbReference>
<sequence length="186" mass="20659">MKTHSQRLKIWETVSGCLLYTLHAHNAPLTCLAIDEKANMLYSSCEEGIVCWWQLSNGELVRSTEDPFGYAVELAMTKENLLGLGADRQLSVWNRESGQLITRMALETNLAESPLLERRFIVSLSDQIVVTAQGNMVSFWDLGYKALIKEVAIGAIDGLSAAPDRSVFVISANNIYKISVPVVRLK</sequence>
<protein>
    <submittedName>
        <fullName evidence="9">Uncharacterized protein</fullName>
    </submittedName>
</protein>
<dbReference type="InterPro" id="IPR015943">
    <property type="entry name" value="WD40/YVTN_repeat-like_dom_sf"/>
</dbReference>
<dbReference type="GO" id="GO:0045540">
    <property type="term" value="P:regulation of cholesterol biosynthetic process"/>
    <property type="evidence" value="ECO:0007669"/>
    <property type="project" value="TreeGrafter"/>
</dbReference>
<keyword evidence="2" id="KW-0812">Transmembrane</keyword>
<evidence type="ECO:0000256" key="5">
    <source>
        <dbReference type="ARBA" id="ARBA00023136"/>
    </source>
</evidence>
<keyword evidence="3" id="KW-0256">Endoplasmic reticulum</keyword>
<dbReference type="Proteomes" id="UP000887575">
    <property type="component" value="Unassembled WGS sequence"/>
</dbReference>
<evidence type="ECO:0000313" key="8">
    <source>
        <dbReference type="Proteomes" id="UP000887575"/>
    </source>
</evidence>
<dbReference type="SMART" id="SM00320">
    <property type="entry name" value="WD40"/>
    <property type="match status" value="1"/>
</dbReference>
<name>A0AAF3J7N7_9BILA</name>
<feature type="repeat" description="WD" evidence="7">
    <location>
        <begin position="22"/>
        <end position="63"/>
    </location>
</feature>
<keyword evidence="4" id="KW-1133">Transmembrane helix</keyword>
<keyword evidence="8" id="KW-1185">Reference proteome</keyword>
<dbReference type="GO" id="GO:0032933">
    <property type="term" value="P:SREBP signaling pathway"/>
    <property type="evidence" value="ECO:0007669"/>
    <property type="project" value="InterPro"/>
</dbReference>
<dbReference type="Gene3D" id="2.130.10.10">
    <property type="entry name" value="YVTN repeat-like/Quinoprotein amine dehydrogenase"/>
    <property type="match status" value="1"/>
</dbReference>
<evidence type="ECO:0000256" key="2">
    <source>
        <dbReference type="ARBA" id="ARBA00022692"/>
    </source>
</evidence>
<comment type="subcellular location">
    <subcellularLocation>
        <location evidence="1">Endoplasmic reticulum membrane</location>
        <topology evidence="1">Multi-pass membrane protein</topology>
    </subcellularLocation>
</comment>
<evidence type="ECO:0000313" key="9">
    <source>
        <dbReference type="WBParaSite" id="MBELARI_LOCUS21386"/>
    </source>
</evidence>
<evidence type="ECO:0000256" key="3">
    <source>
        <dbReference type="ARBA" id="ARBA00022824"/>
    </source>
</evidence>
<keyword evidence="6" id="KW-0325">Glycoprotein</keyword>
<accession>A0AAF3J7N7</accession>
<dbReference type="PANTHER" id="PTHR46378">
    <property type="entry name" value="STEROL REGULATORY ELEMENT-BINDING PROTEIN CLEAVAGE-ACTIVATING PROTEIN"/>
    <property type="match status" value="1"/>
</dbReference>
<dbReference type="AlphaFoldDB" id="A0AAF3J7N7"/>
<dbReference type="GO" id="GO:0000139">
    <property type="term" value="C:Golgi membrane"/>
    <property type="evidence" value="ECO:0007669"/>
    <property type="project" value="InterPro"/>
</dbReference>
<evidence type="ECO:0000256" key="1">
    <source>
        <dbReference type="ARBA" id="ARBA00004477"/>
    </source>
</evidence>
<dbReference type="WBParaSite" id="MBELARI_LOCUS21386">
    <property type="protein sequence ID" value="MBELARI_LOCUS21386"/>
    <property type="gene ID" value="MBELARI_LOCUS21386"/>
</dbReference>
<dbReference type="InterPro" id="IPR030225">
    <property type="entry name" value="SCAP"/>
</dbReference>
<keyword evidence="7" id="KW-0853">WD repeat</keyword>
<dbReference type="SUPFAM" id="SSF50978">
    <property type="entry name" value="WD40 repeat-like"/>
    <property type="match status" value="1"/>
</dbReference>
<dbReference type="InterPro" id="IPR036322">
    <property type="entry name" value="WD40_repeat_dom_sf"/>
</dbReference>
<keyword evidence="5" id="KW-0472">Membrane</keyword>
<proteinExistence type="predicted"/>
<dbReference type="PROSITE" id="PS50082">
    <property type="entry name" value="WD_REPEATS_2"/>
    <property type="match status" value="1"/>
</dbReference>
<dbReference type="GO" id="GO:0005789">
    <property type="term" value="C:endoplasmic reticulum membrane"/>
    <property type="evidence" value="ECO:0007669"/>
    <property type="project" value="UniProtKB-SubCell"/>
</dbReference>
<evidence type="ECO:0000256" key="4">
    <source>
        <dbReference type="ARBA" id="ARBA00022989"/>
    </source>
</evidence>
<evidence type="ECO:0000256" key="6">
    <source>
        <dbReference type="ARBA" id="ARBA00023180"/>
    </source>
</evidence>
<reference evidence="9" key="1">
    <citation type="submission" date="2024-02" db="UniProtKB">
        <authorList>
            <consortium name="WormBaseParasite"/>
        </authorList>
    </citation>
    <scope>IDENTIFICATION</scope>
</reference>
<organism evidence="8 9">
    <name type="scientific">Mesorhabditis belari</name>
    <dbReference type="NCBI Taxonomy" id="2138241"/>
    <lineage>
        <taxon>Eukaryota</taxon>
        <taxon>Metazoa</taxon>
        <taxon>Ecdysozoa</taxon>
        <taxon>Nematoda</taxon>
        <taxon>Chromadorea</taxon>
        <taxon>Rhabditida</taxon>
        <taxon>Rhabditina</taxon>
        <taxon>Rhabditomorpha</taxon>
        <taxon>Rhabditoidea</taxon>
        <taxon>Rhabditidae</taxon>
        <taxon>Mesorhabditinae</taxon>
        <taxon>Mesorhabditis</taxon>
    </lineage>
</organism>
<dbReference type="PANTHER" id="PTHR46378:SF1">
    <property type="entry name" value="STEROL REGULATORY ELEMENT-BINDING PROTEIN CLEAVAGE-ACTIVATING PROTEIN"/>
    <property type="match status" value="1"/>
</dbReference>